<dbReference type="EMBL" id="WRXN01000004">
    <property type="protein sequence ID" value="MVT08987.1"/>
    <property type="molecule type" value="Genomic_DNA"/>
</dbReference>
<gene>
    <name evidence="1" type="ORF">GO493_12005</name>
</gene>
<name>A0A7K1U3P4_9BACT</name>
<reference evidence="1 2" key="1">
    <citation type="submission" date="2019-12" db="EMBL/GenBank/DDBJ databases">
        <title>Chitinophaga sp. strain ysch24 (GDMCC 1.1355), whole genome shotgun sequence.</title>
        <authorList>
            <person name="Zhang X."/>
        </authorList>
    </citation>
    <scope>NUCLEOTIDE SEQUENCE [LARGE SCALE GENOMIC DNA]</scope>
    <source>
        <strain evidence="2">ysch24</strain>
    </source>
</reference>
<dbReference type="Proteomes" id="UP000461730">
    <property type="component" value="Unassembled WGS sequence"/>
</dbReference>
<sequence>MKKAILYLLLLLTAAFLIVAVLVYTAPDPDKQAAGFKREYLLPGALPAFAAIPTFGNIRDILAIHHDHLFFSTNDPSILLFSDTLLRMSPHKNRKNINISPGLRDSMRNDFFTLMEDDQIYICAYNIPAIAPADSSSHYKRLPYGGFSQAVLMRDGNFMLRKLEPGIKDQLFMHLDTSTWSLTGEKGLSEIYHDGGMRTDGSLNYDITTGLLTYVHYYSNGFFTFDNSMQLRSKGHTIDTFSHYRFRLAEGNKKVFTGEGPDQLVNAHSCAYNGILYVNSKIRADNDDYRFRRHNVIDMYSLADNSYKGSLYLDIPANAGIGQLFVYGNILLAKCEDSVYGFRLPF</sequence>
<evidence type="ECO:0000313" key="2">
    <source>
        <dbReference type="Proteomes" id="UP000461730"/>
    </source>
</evidence>
<evidence type="ECO:0000313" key="1">
    <source>
        <dbReference type="EMBL" id="MVT08987.1"/>
    </source>
</evidence>
<dbReference type="AlphaFoldDB" id="A0A7K1U3P4"/>
<protein>
    <submittedName>
        <fullName evidence="1">Uncharacterized protein</fullName>
    </submittedName>
</protein>
<keyword evidence="2" id="KW-1185">Reference proteome</keyword>
<dbReference type="RefSeq" id="WP_157306403.1">
    <property type="nucleotide sequence ID" value="NZ_WRXN01000004.1"/>
</dbReference>
<proteinExistence type="predicted"/>
<comment type="caution">
    <text evidence="1">The sequence shown here is derived from an EMBL/GenBank/DDBJ whole genome shotgun (WGS) entry which is preliminary data.</text>
</comment>
<accession>A0A7K1U3P4</accession>
<organism evidence="1 2">
    <name type="scientific">Chitinophaga tropicalis</name>
    <dbReference type="NCBI Taxonomy" id="2683588"/>
    <lineage>
        <taxon>Bacteria</taxon>
        <taxon>Pseudomonadati</taxon>
        <taxon>Bacteroidota</taxon>
        <taxon>Chitinophagia</taxon>
        <taxon>Chitinophagales</taxon>
        <taxon>Chitinophagaceae</taxon>
        <taxon>Chitinophaga</taxon>
    </lineage>
</organism>